<evidence type="ECO:0000313" key="2">
    <source>
        <dbReference type="Proteomes" id="UP000308186"/>
    </source>
</evidence>
<proteinExistence type="predicted"/>
<evidence type="ECO:0000313" key="1">
    <source>
        <dbReference type="EMBL" id="TNF65132.1"/>
    </source>
</evidence>
<protein>
    <submittedName>
        <fullName evidence="1">Uncharacterized protein</fullName>
    </submittedName>
</protein>
<organism evidence="1 2">
    <name type="scientific">Streptococcus salivarius</name>
    <dbReference type="NCBI Taxonomy" id="1304"/>
    <lineage>
        <taxon>Bacteria</taxon>
        <taxon>Bacillati</taxon>
        <taxon>Bacillota</taxon>
        <taxon>Bacilli</taxon>
        <taxon>Lactobacillales</taxon>
        <taxon>Streptococcaceae</taxon>
        <taxon>Streptococcus</taxon>
    </lineage>
</organism>
<accession>A0AAX2UZC8</accession>
<dbReference type="Proteomes" id="UP000308186">
    <property type="component" value="Unassembled WGS sequence"/>
</dbReference>
<comment type="caution">
    <text evidence="1">The sequence shown here is derived from an EMBL/GenBank/DDBJ whole genome shotgun (WGS) entry which is preliminary data.</text>
</comment>
<dbReference type="EMBL" id="VDCW01000053">
    <property type="protein sequence ID" value="TNF65132.1"/>
    <property type="molecule type" value="Genomic_DNA"/>
</dbReference>
<dbReference type="RefSeq" id="WP_139724938.1">
    <property type="nucleotide sequence ID" value="NZ_VDCW01000053.1"/>
</dbReference>
<sequence length="88" mass="10784">MTEWYRCHDWTADDGVPRFTIYRYHVLKETRCGVWLGVGGRKRFVLNDARKRFAYPTVSEAWESLHARRRRELSILMHRVEYVRKVLW</sequence>
<gene>
    <name evidence="1" type="ORF">FBF48_10620</name>
</gene>
<name>A0AAX2UZC8_STRSL</name>
<dbReference type="AlphaFoldDB" id="A0AAX2UZC8"/>
<reference evidence="1 2" key="1">
    <citation type="submission" date="2019-06" db="EMBL/GenBank/DDBJ databases">
        <title>Genome Announcement To Ensure Probiotic Safety of Streptococcus salivarius UBSS01.</title>
        <authorList>
            <person name="Sulthana A."/>
            <person name="Lakshmi S.G."/>
            <person name="Madempudi R.S."/>
        </authorList>
    </citation>
    <scope>NUCLEOTIDE SEQUENCE [LARGE SCALE GENOMIC DNA]</scope>
    <source>
        <strain evidence="1 2">UBSS01</strain>
    </source>
</reference>